<feature type="transmembrane region" description="Helical" evidence="6">
    <location>
        <begin position="390"/>
        <end position="411"/>
    </location>
</feature>
<dbReference type="FunFam" id="1.20.1250.20:FF:000013">
    <property type="entry name" value="MFS general substrate transporter"/>
    <property type="match status" value="1"/>
</dbReference>
<feature type="transmembrane region" description="Helical" evidence="6">
    <location>
        <begin position="423"/>
        <end position="444"/>
    </location>
</feature>
<evidence type="ECO:0000256" key="3">
    <source>
        <dbReference type="ARBA" id="ARBA00022692"/>
    </source>
</evidence>
<dbReference type="Proteomes" id="UP000006514">
    <property type="component" value="Unassembled WGS sequence"/>
</dbReference>
<keyword evidence="8" id="KW-1185">Reference proteome</keyword>
<feature type="transmembrane region" description="Helical" evidence="6">
    <location>
        <begin position="304"/>
        <end position="324"/>
    </location>
</feature>
<dbReference type="OrthoDB" id="3639251at2759"/>
<dbReference type="eggNOG" id="KOG2533">
    <property type="taxonomic scope" value="Eukaryota"/>
</dbReference>
<dbReference type="SUPFAM" id="SSF103473">
    <property type="entry name" value="MFS general substrate transporter"/>
    <property type="match status" value="1"/>
</dbReference>
<feature type="transmembrane region" description="Helical" evidence="6">
    <location>
        <begin position="358"/>
        <end position="378"/>
    </location>
</feature>
<dbReference type="Gene3D" id="1.20.1250.20">
    <property type="entry name" value="MFS general substrate transporter like domains"/>
    <property type="match status" value="2"/>
</dbReference>
<feature type="transmembrane region" description="Helical" evidence="6">
    <location>
        <begin position="170"/>
        <end position="190"/>
    </location>
</feature>
<feature type="transmembrane region" description="Helical" evidence="6">
    <location>
        <begin position="267"/>
        <end position="292"/>
    </location>
</feature>
<feature type="transmembrane region" description="Helical" evidence="6">
    <location>
        <begin position="331"/>
        <end position="352"/>
    </location>
</feature>
<accession>J0WVD4</accession>
<dbReference type="EMBL" id="JH687832">
    <property type="protein sequence ID" value="EJD38002.1"/>
    <property type="molecule type" value="Genomic_DNA"/>
</dbReference>
<dbReference type="GO" id="GO:0022857">
    <property type="term" value="F:transmembrane transporter activity"/>
    <property type="evidence" value="ECO:0007669"/>
    <property type="project" value="InterPro"/>
</dbReference>
<proteinExistence type="predicted"/>
<dbReference type="AlphaFoldDB" id="J0WVD4"/>
<name>J0WVD4_AURST</name>
<evidence type="ECO:0000313" key="7">
    <source>
        <dbReference type="EMBL" id="EJD38002.1"/>
    </source>
</evidence>
<feature type="transmembrane region" description="Helical" evidence="6">
    <location>
        <begin position="110"/>
        <end position="128"/>
    </location>
</feature>
<evidence type="ECO:0000256" key="1">
    <source>
        <dbReference type="ARBA" id="ARBA00004141"/>
    </source>
</evidence>
<dbReference type="InterPro" id="IPR011701">
    <property type="entry name" value="MFS"/>
</dbReference>
<dbReference type="InterPro" id="IPR036259">
    <property type="entry name" value="MFS_trans_sf"/>
</dbReference>
<evidence type="ECO:0000256" key="6">
    <source>
        <dbReference type="SAM" id="Phobius"/>
    </source>
</evidence>
<sequence>MPPAFKYSDEKASSLDKAQGVMVAVNPAETYDAAYIRKTIRRVDLRLLPILGALYAFSLIDRSNLSLARVVGAEVELQLNVGERYSITTLLFFVPYILLEIPANMVGPRWWLGSIAFVWGSTMTAMGFVKDWKALAGCRVVLGACEAGFFPGCVYLISTWYIREEVQTRLALFYLLSVLVGGFTPIFAYGVSLIGKAAGLYAWRWIFVCILPDAALTIDATAPDKATFLDAKQVELIRERVEYDRGDAAPEQLTISKCVTYAKDFKIWVFAFLFLATTIPSYAMSFFLPVILAGMGYDIAKSQLLAAPPYAVSVVFGVIISWWADRTKARGPFIIGQSIVTIVGLAMTAFASGNGPRYAGTFLTLCGISANIPAILAFQSNNVVGQAKKSFASAMVIGAGGIGGIIASVSFREHDAPQYEPGLWTSIAFSLAQIVLTGALTFHFSRRNAQVRKGGKAIEGQEGFLYTL</sequence>
<keyword evidence="4 6" id="KW-1133">Transmembrane helix</keyword>
<evidence type="ECO:0000313" key="8">
    <source>
        <dbReference type="Proteomes" id="UP000006514"/>
    </source>
</evidence>
<dbReference type="GO" id="GO:0016020">
    <property type="term" value="C:membrane"/>
    <property type="evidence" value="ECO:0007669"/>
    <property type="project" value="UniProtKB-SubCell"/>
</dbReference>
<dbReference type="Pfam" id="PF07690">
    <property type="entry name" value="MFS_1"/>
    <property type="match status" value="1"/>
</dbReference>
<dbReference type="PANTHER" id="PTHR43791:SF3">
    <property type="entry name" value="MAJOR FACILITATOR SUPERFAMILY (MFS) PROFILE DOMAIN-CONTAINING PROTEIN"/>
    <property type="match status" value="1"/>
</dbReference>
<evidence type="ECO:0000256" key="4">
    <source>
        <dbReference type="ARBA" id="ARBA00022989"/>
    </source>
</evidence>
<keyword evidence="3 6" id="KW-0812">Transmembrane</keyword>
<evidence type="ECO:0000256" key="5">
    <source>
        <dbReference type="ARBA" id="ARBA00023136"/>
    </source>
</evidence>
<evidence type="ECO:0000256" key="2">
    <source>
        <dbReference type="ARBA" id="ARBA00022448"/>
    </source>
</evidence>
<dbReference type="PANTHER" id="PTHR43791">
    <property type="entry name" value="PERMEASE-RELATED"/>
    <property type="match status" value="1"/>
</dbReference>
<comment type="subcellular location">
    <subcellularLocation>
        <location evidence="1">Membrane</location>
        <topology evidence="1">Multi-pass membrane protein</topology>
    </subcellularLocation>
</comment>
<reference evidence="8" key="1">
    <citation type="journal article" date="2012" name="Science">
        <title>The Paleozoic origin of enzymatic lignin decomposition reconstructed from 31 fungal genomes.</title>
        <authorList>
            <person name="Floudas D."/>
            <person name="Binder M."/>
            <person name="Riley R."/>
            <person name="Barry K."/>
            <person name="Blanchette R.A."/>
            <person name="Henrissat B."/>
            <person name="Martinez A.T."/>
            <person name="Otillar R."/>
            <person name="Spatafora J.W."/>
            <person name="Yadav J.S."/>
            <person name="Aerts A."/>
            <person name="Benoit I."/>
            <person name="Boyd A."/>
            <person name="Carlson A."/>
            <person name="Copeland A."/>
            <person name="Coutinho P.M."/>
            <person name="de Vries R.P."/>
            <person name="Ferreira P."/>
            <person name="Findley K."/>
            <person name="Foster B."/>
            <person name="Gaskell J."/>
            <person name="Glotzer D."/>
            <person name="Gorecki P."/>
            <person name="Heitman J."/>
            <person name="Hesse C."/>
            <person name="Hori C."/>
            <person name="Igarashi K."/>
            <person name="Jurgens J.A."/>
            <person name="Kallen N."/>
            <person name="Kersten P."/>
            <person name="Kohler A."/>
            <person name="Kuees U."/>
            <person name="Kumar T.K.A."/>
            <person name="Kuo A."/>
            <person name="LaButti K."/>
            <person name="Larrondo L.F."/>
            <person name="Lindquist E."/>
            <person name="Ling A."/>
            <person name="Lombard V."/>
            <person name="Lucas S."/>
            <person name="Lundell T."/>
            <person name="Martin R."/>
            <person name="McLaughlin D.J."/>
            <person name="Morgenstern I."/>
            <person name="Morin E."/>
            <person name="Murat C."/>
            <person name="Nagy L.G."/>
            <person name="Nolan M."/>
            <person name="Ohm R.A."/>
            <person name="Patyshakuliyeva A."/>
            <person name="Rokas A."/>
            <person name="Ruiz-Duenas F.J."/>
            <person name="Sabat G."/>
            <person name="Salamov A."/>
            <person name="Samejima M."/>
            <person name="Schmutz J."/>
            <person name="Slot J.C."/>
            <person name="St John F."/>
            <person name="Stenlid J."/>
            <person name="Sun H."/>
            <person name="Sun S."/>
            <person name="Syed K."/>
            <person name="Tsang A."/>
            <person name="Wiebenga A."/>
            <person name="Young D."/>
            <person name="Pisabarro A."/>
            <person name="Eastwood D.C."/>
            <person name="Martin F."/>
            <person name="Cullen D."/>
            <person name="Grigoriev I.V."/>
            <person name="Hibbett D.S."/>
        </authorList>
    </citation>
    <scope>NUCLEOTIDE SEQUENCE [LARGE SCALE GENOMIC DNA]</scope>
    <source>
        <strain evidence="8">TFB10046</strain>
    </source>
</reference>
<dbReference type="OMA" id="GLNNAMI"/>
<dbReference type="InParanoid" id="J0WVD4"/>
<organism evidence="7 8">
    <name type="scientific">Auricularia subglabra (strain TFB-10046 / SS5)</name>
    <name type="common">White-rot fungus</name>
    <name type="synonym">Auricularia delicata (strain TFB10046)</name>
    <dbReference type="NCBI Taxonomy" id="717982"/>
    <lineage>
        <taxon>Eukaryota</taxon>
        <taxon>Fungi</taxon>
        <taxon>Dikarya</taxon>
        <taxon>Basidiomycota</taxon>
        <taxon>Agaricomycotina</taxon>
        <taxon>Agaricomycetes</taxon>
        <taxon>Auriculariales</taxon>
        <taxon>Auriculariaceae</taxon>
        <taxon>Auricularia</taxon>
    </lineage>
</organism>
<keyword evidence="2" id="KW-0813">Transport</keyword>
<gene>
    <name evidence="7" type="ORF">AURDEDRAFT_139689</name>
</gene>
<dbReference type="KEGG" id="adl:AURDEDRAFT_139689"/>
<keyword evidence="5 6" id="KW-0472">Membrane</keyword>
<feature type="transmembrane region" description="Helical" evidence="6">
    <location>
        <begin position="134"/>
        <end position="158"/>
    </location>
</feature>
<protein>
    <submittedName>
        <fullName evidence="7">MFS general substrate transporter</fullName>
    </submittedName>
</protein>